<evidence type="ECO:0000313" key="4">
    <source>
        <dbReference type="Proteomes" id="UP000236752"/>
    </source>
</evidence>
<evidence type="ECO:0000256" key="1">
    <source>
        <dbReference type="SAM" id="SignalP"/>
    </source>
</evidence>
<dbReference type="InterPro" id="IPR052738">
    <property type="entry name" value="ABC-Tungstate_binding"/>
</dbReference>
<protein>
    <submittedName>
        <fullName evidence="3">Tungstate transport system substrate-binding protein</fullName>
    </submittedName>
</protein>
<dbReference type="OrthoDB" id="186379at2"/>
<dbReference type="RefSeq" id="WP_103911390.1">
    <property type="nucleotide sequence ID" value="NZ_FNUZ01000005.1"/>
</dbReference>
<dbReference type="InterPro" id="IPR024370">
    <property type="entry name" value="PBP_domain"/>
</dbReference>
<dbReference type="Pfam" id="PF12849">
    <property type="entry name" value="PBP_like_2"/>
    <property type="match status" value="1"/>
</dbReference>
<dbReference type="SUPFAM" id="SSF53850">
    <property type="entry name" value="Periplasmic binding protein-like II"/>
    <property type="match status" value="1"/>
</dbReference>
<dbReference type="PANTHER" id="PTHR37945:SF1">
    <property type="entry name" value="EXTRACELLULAR TUNGSTATE BINDING PROTEIN"/>
    <property type="match status" value="1"/>
</dbReference>
<reference evidence="3 4" key="1">
    <citation type="submission" date="2016-10" db="EMBL/GenBank/DDBJ databases">
        <authorList>
            <person name="de Groot N.N."/>
        </authorList>
    </citation>
    <scope>NUCLEOTIDE SEQUENCE [LARGE SCALE GENOMIC DNA]</scope>
    <source>
        <strain evidence="3 4">DSM 26915</strain>
    </source>
</reference>
<feature type="chain" id="PRO_5009292899" evidence="1">
    <location>
        <begin position="19"/>
        <end position="267"/>
    </location>
</feature>
<dbReference type="Gene3D" id="3.40.190.10">
    <property type="entry name" value="Periplasmic binding protein-like II"/>
    <property type="match status" value="2"/>
</dbReference>
<sequence>MKLIPLILAAFGATAAQAADSIIVQSTTSTANSGLYEAILPTFKDTSGITVNVVAVGTGQAIRNAENCDGDVLLVHAKPSEEKFVASGGGLERTDLMYNDFVVVGPANDPAQVASATNITDALTKIANAGTLFTSRGDDSGTHKKERVLWAAANLTPADASGTWYRETGSGMGATLNAAVGMGAYTLTDRATWISFQNKSDFKILLEGDETLFNQYGVILVNPDKCPNVDATSGQAFIDWLLSDAGQSAIAGYKLDGQQLFFPNAPK</sequence>
<dbReference type="Proteomes" id="UP000236752">
    <property type="component" value="Unassembled WGS sequence"/>
</dbReference>
<feature type="signal peptide" evidence="1">
    <location>
        <begin position="1"/>
        <end position="18"/>
    </location>
</feature>
<accession>A0A1H6AQ05</accession>
<name>A0A1H6AQ05_9RHOB</name>
<keyword evidence="4" id="KW-1185">Reference proteome</keyword>
<dbReference type="PANTHER" id="PTHR37945">
    <property type="entry name" value="EXTRACELLULAR TUNGSTATE BINDING PROTEIN"/>
    <property type="match status" value="1"/>
</dbReference>
<gene>
    <name evidence="3" type="ORF">SAMN04488045_3091</name>
</gene>
<dbReference type="AlphaFoldDB" id="A0A1H6AQ05"/>
<evidence type="ECO:0000259" key="2">
    <source>
        <dbReference type="Pfam" id="PF12849"/>
    </source>
</evidence>
<evidence type="ECO:0000313" key="3">
    <source>
        <dbReference type="EMBL" id="SEG50803.1"/>
    </source>
</evidence>
<organism evidence="3 4">
    <name type="scientific">Thalassococcus halodurans</name>
    <dbReference type="NCBI Taxonomy" id="373675"/>
    <lineage>
        <taxon>Bacteria</taxon>
        <taxon>Pseudomonadati</taxon>
        <taxon>Pseudomonadota</taxon>
        <taxon>Alphaproteobacteria</taxon>
        <taxon>Rhodobacterales</taxon>
        <taxon>Roseobacteraceae</taxon>
        <taxon>Thalassococcus</taxon>
    </lineage>
</organism>
<proteinExistence type="predicted"/>
<keyword evidence="1" id="KW-0732">Signal</keyword>
<dbReference type="EMBL" id="FNUZ01000005">
    <property type="protein sequence ID" value="SEG50803.1"/>
    <property type="molecule type" value="Genomic_DNA"/>
</dbReference>
<feature type="domain" description="PBP" evidence="2">
    <location>
        <begin position="15"/>
        <end position="244"/>
    </location>
</feature>